<organism evidence="1 2">
    <name type="scientific">Capsicum baccatum</name>
    <name type="common">Peruvian pepper</name>
    <dbReference type="NCBI Taxonomy" id="33114"/>
    <lineage>
        <taxon>Eukaryota</taxon>
        <taxon>Viridiplantae</taxon>
        <taxon>Streptophyta</taxon>
        <taxon>Embryophyta</taxon>
        <taxon>Tracheophyta</taxon>
        <taxon>Spermatophyta</taxon>
        <taxon>Magnoliopsida</taxon>
        <taxon>eudicotyledons</taxon>
        <taxon>Gunneridae</taxon>
        <taxon>Pentapetalae</taxon>
        <taxon>asterids</taxon>
        <taxon>lamiids</taxon>
        <taxon>Solanales</taxon>
        <taxon>Solanaceae</taxon>
        <taxon>Solanoideae</taxon>
        <taxon>Capsiceae</taxon>
        <taxon>Capsicum</taxon>
    </lineage>
</organism>
<name>A0A2G2WP20_CAPBA</name>
<evidence type="ECO:0000313" key="1">
    <source>
        <dbReference type="EMBL" id="PHT46919.1"/>
    </source>
</evidence>
<protein>
    <recommendedName>
        <fullName evidence="3">BZIP domain-containing protein</fullName>
    </recommendedName>
</protein>
<evidence type="ECO:0008006" key="3">
    <source>
        <dbReference type="Google" id="ProtNLM"/>
    </source>
</evidence>
<dbReference type="EMBL" id="MLFT02000006">
    <property type="protein sequence ID" value="PHT46919.1"/>
    <property type="molecule type" value="Genomic_DNA"/>
</dbReference>
<dbReference type="AlphaFoldDB" id="A0A2G2WP20"/>
<dbReference type="SUPFAM" id="SSF57959">
    <property type="entry name" value="Leucine zipper domain"/>
    <property type="match status" value="1"/>
</dbReference>
<sequence>MKRKQNKSEEPNLDLCLATPAAVDPIIKIPTLEEAVNSELCQGHGDPNVDVQKLRRLAAQRSRAKKVEYTANLEKKVKTLQAQEEEHMKGEIFNFYNYDEAESAEEVDMNNNINTDQYVNFDDMNVDPPKNDM</sequence>
<dbReference type="Proteomes" id="UP000224567">
    <property type="component" value="Unassembled WGS sequence"/>
</dbReference>
<accession>A0A2G2WP20</accession>
<dbReference type="OrthoDB" id="552661at2759"/>
<proteinExistence type="predicted"/>
<evidence type="ECO:0000313" key="2">
    <source>
        <dbReference type="Proteomes" id="UP000224567"/>
    </source>
</evidence>
<comment type="caution">
    <text evidence="1">The sequence shown here is derived from an EMBL/GenBank/DDBJ whole genome shotgun (WGS) entry which is preliminary data.</text>
</comment>
<dbReference type="GO" id="GO:0003700">
    <property type="term" value="F:DNA-binding transcription factor activity"/>
    <property type="evidence" value="ECO:0007669"/>
    <property type="project" value="InterPro"/>
</dbReference>
<gene>
    <name evidence="1" type="ORF">CQW23_16077</name>
</gene>
<dbReference type="Gene3D" id="1.20.5.170">
    <property type="match status" value="1"/>
</dbReference>
<dbReference type="InterPro" id="IPR046347">
    <property type="entry name" value="bZIP_sf"/>
</dbReference>
<reference evidence="1 2" key="1">
    <citation type="journal article" date="2017" name="Genome Biol.">
        <title>New reference genome sequences of hot pepper reveal the massive evolution of plant disease-resistance genes by retroduplication.</title>
        <authorList>
            <person name="Kim S."/>
            <person name="Park J."/>
            <person name="Yeom S.I."/>
            <person name="Kim Y.M."/>
            <person name="Seo E."/>
            <person name="Kim K.T."/>
            <person name="Kim M.S."/>
            <person name="Lee J.M."/>
            <person name="Cheong K."/>
            <person name="Shin H.S."/>
            <person name="Kim S.B."/>
            <person name="Han K."/>
            <person name="Lee J."/>
            <person name="Park M."/>
            <person name="Lee H.A."/>
            <person name="Lee H.Y."/>
            <person name="Lee Y."/>
            <person name="Oh S."/>
            <person name="Lee J.H."/>
            <person name="Choi E."/>
            <person name="Choi E."/>
            <person name="Lee S.E."/>
            <person name="Jeon J."/>
            <person name="Kim H."/>
            <person name="Choi G."/>
            <person name="Song H."/>
            <person name="Lee J."/>
            <person name="Lee S.C."/>
            <person name="Kwon J.K."/>
            <person name="Lee H.Y."/>
            <person name="Koo N."/>
            <person name="Hong Y."/>
            <person name="Kim R.W."/>
            <person name="Kang W.H."/>
            <person name="Huh J.H."/>
            <person name="Kang B.C."/>
            <person name="Yang T.J."/>
            <person name="Lee Y.H."/>
            <person name="Bennetzen J.L."/>
            <person name="Choi D."/>
        </authorList>
    </citation>
    <scope>NUCLEOTIDE SEQUENCE [LARGE SCALE GENOMIC DNA]</scope>
    <source>
        <strain evidence="2">cv. PBC81</strain>
    </source>
</reference>
<reference evidence="2" key="2">
    <citation type="journal article" date="2017" name="J. Anim. Genet.">
        <title>Multiple reference genome sequences of hot pepper reveal the massive evolution of plant disease resistance genes by retroduplication.</title>
        <authorList>
            <person name="Kim S."/>
            <person name="Park J."/>
            <person name="Yeom S.-I."/>
            <person name="Kim Y.-M."/>
            <person name="Seo E."/>
            <person name="Kim K.-T."/>
            <person name="Kim M.-S."/>
            <person name="Lee J.M."/>
            <person name="Cheong K."/>
            <person name="Shin H.-S."/>
            <person name="Kim S.-B."/>
            <person name="Han K."/>
            <person name="Lee J."/>
            <person name="Park M."/>
            <person name="Lee H.-A."/>
            <person name="Lee H.-Y."/>
            <person name="Lee Y."/>
            <person name="Oh S."/>
            <person name="Lee J.H."/>
            <person name="Choi E."/>
            <person name="Choi E."/>
            <person name="Lee S.E."/>
            <person name="Jeon J."/>
            <person name="Kim H."/>
            <person name="Choi G."/>
            <person name="Song H."/>
            <person name="Lee J."/>
            <person name="Lee S.-C."/>
            <person name="Kwon J.-K."/>
            <person name="Lee H.-Y."/>
            <person name="Koo N."/>
            <person name="Hong Y."/>
            <person name="Kim R.W."/>
            <person name="Kang W.-H."/>
            <person name="Huh J.H."/>
            <person name="Kang B.-C."/>
            <person name="Yang T.-J."/>
            <person name="Lee Y.-H."/>
            <person name="Bennetzen J.L."/>
            <person name="Choi D."/>
        </authorList>
    </citation>
    <scope>NUCLEOTIDE SEQUENCE [LARGE SCALE GENOMIC DNA]</scope>
    <source>
        <strain evidence="2">cv. PBC81</strain>
    </source>
</reference>
<keyword evidence="2" id="KW-1185">Reference proteome</keyword>